<evidence type="ECO:0000259" key="2">
    <source>
        <dbReference type="Pfam" id="PF14339"/>
    </source>
</evidence>
<feature type="chain" id="PRO_5047019034" evidence="1">
    <location>
        <begin position="20"/>
        <end position="279"/>
    </location>
</feature>
<dbReference type="EMBL" id="JAPDDT010000014">
    <property type="protein sequence ID" value="MCW1925510.1"/>
    <property type="molecule type" value="Genomic_DNA"/>
</dbReference>
<organism evidence="3 4">
    <name type="scientific">Luteolibacter arcticus</name>
    <dbReference type="NCBI Taxonomy" id="1581411"/>
    <lineage>
        <taxon>Bacteria</taxon>
        <taxon>Pseudomonadati</taxon>
        <taxon>Verrucomicrobiota</taxon>
        <taxon>Verrucomicrobiia</taxon>
        <taxon>Verrucomicrobiales</taxon>
        <taxon>Verrucomicrobiaceae</taxon>
        <taxon>Luteolibacter</taxon>
    </lineage>
</organism>
<sequence length="279" mass="29258">MKFRILLTALCLLGVRAHAGLSPAPEWLAGVSANGMLVMFPSDDPFDFTKVKIKGLQKKEKILGLDVRPLNGQLYALGSSSRIYTINWETGIATVVGTAPFSTLLNGTSFGFDFNPTVDRIRVVSNTGQNLRLNPDTGEIAAVDASLAYAGGDPNFAAVPNVVASAYNNNDNDPLTGTTLFNIDAGRDILTNQNPPNNGTLNTIGSLGVDAQQVAGFDVSGSTGTAYAAIVVKQGKKKNLRATLYTVDLTTGAATSLDKIGGPWPLTSLTVVAPVVMAE</sequence>
<accession>A0ABT3GPQ4</accession>
<keyword evidence="4" id="KW-1185">Reference proteome</keyword>
<dbReference type="RefSeq" id="WP_264489616.1">
    <property type="nucleotide sequence ID" value="NZ_JAPDDT010000014.1"/>
</dbReference>
<dbReference type="Pfam" id="PF14339">
    <property type="entry name" value="DUF4394"/>
    <property type="match status" value="1"/>
</dbReference>
<evidence type="ECO:0000313" key="4">
    <source>
        <dbReference type="Proteomes" id="UP001320876"/>
    </source>
</evidence>
<comment type="caution">
    <text evidence="3">The sequence shown here is derived from an EMBL/GenBank/DDBJ whole genome shotgun (WGS) entry which is preliminary data.</text>
</comment>
<feature type="domain" description="DUF4394" evidence="2">
    <location>
        <begin position="37"/>
        <end position="267"/>
    </location>
</feature>
<proteinExistence type="predicted"/>
<evidence type="ECO:0000256" key="1">
    <source>
        <dbReference type="SAM" id="SignalP"/>
    </source>
</evidence>
<reference evidence="3 4" key="1">
    <citation type="submission" date="2022-10" db="EMBL/GenBank/DDBJ databases">
        <title>Luteolibacter arcticus strain CCTCC AB 2014275, whole genome shotgun sequencing project.</title>
        <authorList>
            <person name="Zhao G."/>
            <person name="Shen L."/>
        </authorList>
    </citation>
    <scope>NUCLEOTIDE SEQUENCE [LARGE SCALE GENOMIC DNA]</scope>
    <source>
        <strain evidence="3 4">CCTCC AB 2014275</strain>
    </source>
</reference>
<keyword evidence="1" id="KW-0732">Signal</keyword>
<evidence type="ECO:0000313" key="3">
    <source>
        <dbReference type="EMBL" id="MCW1925510.1"/>
    </source>
</evidence>
<dbReference type="SUPFAM" id="SSF63825">
    <property type="entry name" value="YWTD domain"/>
    <property type="match status" value="1"/>
</dbReference>
<protein>
    <submittedName>
        <fullName evidence="3">DUF4394 domain-containing protein</fullName>
    </submittedName>
</protein>
<dbReference type="Proteomes" id="UP001320876">
    <property type="component" value="Unassembled WGS sequence"/>
</dbReference>
<gene>
    <name evidence="3" type="ORF">OKA05_23330</name>
</gene>
<feature type="signal peptide" evidence="1">
    <location>
        <begin position="1"/>
        <end position="19"/>
    </location>
</feature>
<name>A0ABT3GPQ4_9BACT</name>
<dbReference type="InterPro" id="IPR025507">
    <property type="entry name" value="DUF4394"/>
</dbReference>